<keyword evidence="4" id="KW-0413">Isomerase</keyword>
<dbReference type="EMBL" id="CAKOGL010000001">
    <property type="protein sequence ID" value="CAH2083705.1"/>
    <property type="molecule type" value="Genomic_DNA"/>
</dbReference>
<reference evidence="7" key="1">
    <citation type="submission" date="2022-03" db="EMBL/GenBank/DDBJ databases">
        <authorList>
            <person name="Tunstrom K."/>
        </authorList>
    </citation>
    <scope>NUCLEOTIDE SEQUENCE</scope>
</reference>
<evidence type="ECO:0000256" key="3">
    <source>
        <dbReference type="ARBA" id="ARBA00022803"/>
    </source>
</evidence>
<dbReference type="InterPro" id="IPR042282">
    <property type="entry name" value="FKBP6/shu"/>
</dbReference>
<dbReference type="AlphaFoldDB" id="A0AAU9TFZ3"/>
<keyword evidence="4" id="KW-0697">Rotamase</keyword>
<keyword evidence="2" id="KW-0677">Repeat</keyword>
<dbReference type="PANTHER" id="PTHR46674:SF1">
    <property type="entry name" value="INACTIVE PEPTIDYL-PROLYL CIS-TRANS ISOMERASE FKBP6"/>
    <property type="match status" value="1"/>
</dbReference>
<dbReference type="PROSITE" id="PS50005">
    <property type="entry name" value="TPR"/>
    <property type="match status" value="1"/>
</dbReference>
<name>A0AAU9TFZ3_EUPED</name>
<evidence type="ECO:0000313" key="8">
    <source>
        <dbReference type="Proteomes" id="UP001153954"/>
    </source>
</evidence>
<dbReference type="GO" id="GO:0005737">
    <property type="term" value="C:cytoplasm"/>
    <property type="evidence" value="ECO:0007669"/>
    <property type="project" value="TreeGrafter"/>
</dbReference>
<dbReference type="GO" id="GO:0003755">
    <property type="term" value="F:peptidyl-prolyl cis-trans isomerase activity"/>
    <property type="evidence" value="ECO:0007669"/>
    <property type="project" value="UniProtKB-KW"/>
</dbReference>
<comment type="catalytic activity">
    <reaction evidence="4">
        <text>[protein]-peptidylproline (omega=180) = [protein]-peptidylproline (omega=0)</text>
        <dbReference type="Rhea" id="RHEA:16237"/>
        <dbReference type="Rhea" id="RHEA-COMP:10747"/>
        <dbReference type="Rhea" id="RHEA-COMP:10748"/>
        <dbReference type="ChEBI" id="CHEBI:83833"/>
        <dbReference type="ChEBI" id="CHEBI:83834"/>
        <dbReference type="EC" id="5.2.1.8"/>
    </reaction>
</comment>
<dbReference type="InterPro" id="IPR046357">
    <property type="entry name" value="PPIase_dom_sf"/>
</dbReference>
<protein>
    <recommendedName>
        <fullName evidence="4">peptidylprolyl isomerase</fullName>
        <ecNumber evidence="4">5.2.1.8</ecNumber>
    </recommendedName>
</protein>
<dbReference type="PROSITE" id="PS50059">
    <property type="entry name" value="FKBP_PPIASE"/>
    <property type="match status" value="1"/>
</dbReference>
<dbReference type="SMART" id="SM00028">
    <property type="entry name" value="TPR"/>
    <property type="match status" value="1"/>
</dbReference>
<comment type="caution">
    <text evidence="7">The sequence shown here is derived from an EMBL/GenBank/DDBJ whole genome shotgun (WGS) entry which is preliminary data.</text>
</comment>
<accession>A0AAU9TFZ3</accession>
<dbReference type="InterPro" id="IPR011990">
    <property type="entry name" value="TPR-like_helical_dom_sf"/>
</dbReference>
<dbReference type="GO" id="GO:0007283">
    <property type="term" value="P:spermatogenesis"/>
    <property type="evidence" value="ECO:0007669"/>
    <property type="project" value="TreeGrafter"/>
</dbReference>
<keyword evidence="8" id="KW-1185">Reference proteome</keyword>
<comment type="similarity">
    <text evidence="1">Belongs to the FKBP6 family.</text>
</comment>
<evidence type="ECO:0000256" key="5">
    <source>
        <dbReference type="PROSITE-ProRule" id="PRU00339"/>
    </source>
</evidence>
<feature type="repeat" description="TPR" evidence="5">
    <location>
        <begin position="318"/>
        <end position="351"/>
    </location>
</feature>
<dbReference type="Gene3D" id="3.10.50.40">
    <property type="match status" value="1"/>
</dbReference>
<gene>
    <name evidence="7" type="ORF">EEDITHA_LOCUS349</name>
</gene>
<dbReference type="InterPro" id="IPR019734">
    <property type="entry name" value="TPR_rpt"/>
</dbReference>
<evidence type="ECO:0000313" key="7">
    <source>
        <dbReference type="EMBL" id="CAH2083705.1"/>
    </source>
</evidence>
<dbReference type="SUPFAM" id="SSF48452">
    <property type="entry name" value="TPR-like"/>
    <property type="match status" value="1"/>
</dbReference>
<dbReference type="Pfam" id="PF00254">
    <property type="entry name" value="FKBP_C"/>
    <property type="match status" value="1"/>
</dbReference>
<feature type="domain" description="PPIase FKBP-type" evidence="6">
    <location>
        <begin position="115"/>
        <end position="201"/>
    </location>
</feature>
<organism evidence="7 8">
    <name type="scientific">Euphydryas editha</name>
    <name type="common">Edith's checkerspot</name>
    <dbReference type="NCBI Taxonomy" id="104508"/>
    <lineage>
        <taxon>Eukaryota</taxon>
        <taxon>Metazoa</taxon>
        <taxon>Ecdysozoa</taxon>
        <taxon>Arthropoda</taxon>
        <taxon>Hexapoda</taxon>
        <taxon>Insecta</taxon>
        <taxon>Pterygota</taxon>
        <taxon>Neoptera</taxon>
        <taxon>Endopterygota</taxon>
        <taxon>Lepidoptera</taxon>
        <taxon>Glossata</taxon>
        <taxon>Ditrysia</taxon>
        <taxon>Papilionoidea</taxon>
        <taxon>Nymphalidae</taxon>
        <taxon>Nymphalinae</taxon>
        <taxon>Euphydryas</taxon>
    </lineage>
</organism>
<dbReference type="GO" id="GO:0051879">
    <property type="term" value="F:Hsp90 protein binding"/>
    <property type="evidence" value="ECO:0007669"/>
    <property type="project" value="TreeGrafter"/>
</dbReference>
<dbReference type="Gene3D" id="1.25.40.10">
    <property type="entry name" value="Tetratricopeptide repeat domain"/>
    <property type="match status" value="1"/>
</dbReference>
<dbReference type="SUPFAM" id="SSF54534">
    <property type="entry name" value="FKBP-like"/>
    <property type="match status" value="1"/>
</dbReference>
<dbReference type="GO" id="GO:0034587">
    <property type="term" value="P:piRNA processing"/>
    <property type="evidence" value="ECO:0007669"/>
    <property type="project" value="TreeGrafter"/>
</dbReference>
<evidence type="ECO:0000256" key="4">
    <source>
        <dbReference type="PROSITE-ProRule" id="PRU00277"/>
    </source>
</evidence>
<dbReference type="EC" id="5.2.1.8" evidence="4"/>
<evidence type="ECO:0000256" key="2">
    <source>
        <dbReference type="ARBA" id="ARBA00022737"/>
    </source>
</evidence>
<evidence type="ECO:0000259" key="6">
    <source>
        <dbReference type="PROSITE" id="PS50059"/>
    </source>
</evidence>
<dbReference type="Proteomes" id="UP001153954">
    <property type="component" value="Unassembled WGS sequence"/>
</dbReference>
<dbReference type="InterPro" id="IPR013105">
    <property type="entry name" value="TPR_2"/>
</dbReference>
<keyword evidence="3 5" id="KW-0802">TPR repeat</keyword>
<sequence>MGDVFKDPVQLSKGIKLKDLLNGSAEFHLDMDFKKSNMSMMMNCDDDLCPDIDDSDSDSEDVYKNIEEATEKNMLSCPEYHTFSDLSSKMIDCVPSGDVKMLILEEGNGPLVPVDAMVTLHYAAYFEKATLPFDTTLTMNSGSPLTIRLGKGRILPGLEIGITSIRGPKARFLLMLQPKVAWGPYGVPPRIRPEPALFVIVLYDVDDIQGTIRYNDLPSEEQKKFEVAVKTVKSLHNHAKILFSKKQKYLKAIKNYQQSISILNTAQTKNKDEENEVKRLKVNSYTNLAVCYYKLNKPKYIINMCEALEYVIDTEKNCKVMFYYARGHEMLGKHEEALQYYKKALKLEPKNTDIAEALANLDKYYKKSADQERDLWQNAFQCTPQKKTVVYDVDDDFKNGVVDMCQSLTASDEYAKFDLPPGLTKDEVECIKDLSSKFDSIVILEEGEGRKKRFSIVKKANT</sequence>
<dbReference type="Pfam" id="PF07719">
    <property type="entry name" value="TPR_2"/>
    <property type="match status" value="1"/>
</dbReference>
<proteinExistence type="inferred from homology"/>
<evidence type="ECO:0000256" key="1">
    <source>
        <dbReference type="ARBA" id="ARBA00009648"/>
    </source>
</evidence>
<dbReference type="InterPro" id="IPR001179">
    <property type="entry name" value="PPIase_FKBP_dom"/>
</dbReference>
<dbReference type="PANTHER" id="PTHR46674">
    <property type="entry name" value="INACTIVE PEPTIDYL-PROLYL CIS-TRANS ISOMERASE FKBP6"/>
    <property type="match status" value="1"/>
</dbReference>
<dbReference type="PROSITE" id="PS50293">
    <property type="entry name" value="TPR_REGION"/>
    <property type="match status" value="1"/>
</dbReference>